<accession>A0A385EEY3</accession>
<reference evidence="1 2" key="2">
    <citation type="submission" date="2018-09" db="EMBL/GenBank/DDBJ databases">
        <title>Giant CbK-like Caulobacter bacteriophages have genetically divergent genomes.</title>
        <authorList>
            <person name="Wilson K."/>
            <person name="Ely B."/>
        </authorList>
    </citation>
    <scope>NUCLEOTIDE SEQUENCE [LARGE SCALE GENOMIC DNA]</scope>
</reference>
<reference evidence="2" key="1">
    <citation type="submission" date="2018-07" db="EMBL/GenBank/DDBJ databases">
        <title>Giant CbK-like Caulobacter bacteriophages have genetically divergent genomes.</title>
        <authorList>
            <person name="Wilson K.M."/>
            <person name="Ely B."/>
        </authorList>
    </citation>
    <scope>NUCLEOTIDE SEQUENCE [LARGE SCALE GENOMIC DNA]</scope>
</reference>
<evidence type="ECO:0000313" key="1">
    <source>
        <dbReference type="EMBL" id="AXQ69328.1"/>
    </source>
</evidence>
<dbReference type="EMBL" id="MH588546">
    <property type="protein sequence ID" value="AXQ69328.1"/>
    <property type="molecule type" value="Genomic_DNA"/>
</dbReference>
<sequence length="133" mass="15350">MASAAAIEGISVYGLKWRWVCSIGLRNNAARLVAMIDHIENPVQAEVLHPMWFDDIVEPVRVYVEKIEAKGVRDDHERALVTALNDWVYEAKTVLVSDIDTVYDGDPDAWIESRIEDLHELYDVFDYYRVCCY</sequence>
<evidence type="ECO:0000313" key="2">
    <source>
        <dbReference type="Proteomes" id="UP000259421"/>
    </source>
</evidence>
<proteinExistence type="predicted"/>
<organism evidence="1 2">
    <name type="scientific">Caulobacter phage CcrBL9</name>
    <dbReference type="NCBI Taxonomy" id="2283270"/>
    <lineage>
        <taxon>Viruses</taxon>
        <taxon>Duplodnaviria</taxon>
        <taxon>Heunggongvirae</taxon>
        <taxon>Uroviricota</taxon>
        <taxon>Caudoviricetes</taxon>
        <taxon>Jeanschmidtviridae</taxon>
        <taxon>Bertelyvirus</taxon>
        <taxon>Bertelyvirus BL9</taxon>
    </lineage>
</organism>
<name>A0A385EEY3_9CAUD</name>
<gene>
    <name evidence="1" type="ORF">CcrBL9_gp304</name>
</gene>
<protein>
    <submittedName>
        <fullName evidence="1">Uncharacterized protein</fullName>
    </submittedName>
</protein>
<keyword evidence="2" id="KW-1185">Reference proteome</keyword>
<dbReference type="Proteomes" id="UP000259421">
    <property type="component" value="Segment"/>
</dbReference>